<name>A0A9Q0KZD1_9MAGN</name>
<comment type="caution">
    <text evidence="2">The sequence shown here is derived from an EMBL/GenBank/DDBJ whole genome shotgun (WGS) entry which is preliminary data.</text>
</comment>
<feature type="region of interest" description="Disordered" evidence="1">
    <location>
        <begin position="1"/>
        <end position="36"/>
    </location>
</feature>
<organism evidence="2 3">
    <name type="scientific">Protea cynaroides</name>
    <dbReference type="NCBI Taxonomy" id="273540"/>
    <lineage>
        <taxon>Eukaryota</taxon>
        <taxon>Viridiplantae</taxon>
        <taxon>Streptophyta</taxon>
        <taxon>Embryophyta</taxon>
        <taxon>Tracheophyta</taxon>
        <taxon>Spermatophyta</taxon>
        <taxon>Magnoliopsida</taxon>
        <taxon>Proteales</taxon>
        <taxon>Proteaceae</taxon>
        <taxon>Protea</taxon>
    </lineage>
</organism>
<evidence type="ECO:0000313" key="2">
    <source>
        <dbReference type="EMBL" id="KAJ4979430.1"/>
    </source>
</evidence>
<dbReference type="AlphaFoldDB" id="A0A9Q0KZD1"/>
<evidence type="ECO:0000313" key="3">
    <source>
        <dbReference type="Proteomes" id="UP001141806"/>
    </source>
</evidence>
<dbReference type="EMBL" id="JAMYWD010000002">
    <property type="protein sequence ID" value="KAJ4979430.1"/>
    <property type="molecule type" value="Genomic_DNA"/>
</dbReference>
<sequence>MEDINMFQKEGKAKGRGEKRSPSKLQKKAPKSPLQLDNNMYNAANAASRCAIPLLSPLILAPSPFAEYEDESIESTSRPDHGGTATAGEGGPVSTPPPGDGNIQLPALHSRNHPLFSQC</sequence>
<evidence type="ECO:0000256" key="1">
    <source>
        <dbReference type="SAM" id="MobiDB-lite"/>
    </source>
</evidence>
<feature type="region of interest" description="Disordered" evidence="1">
    <location>
        <begin position="67"/>
        <end position="119"/>
    </location>
</feature>
<dbReference type="Proteomes" id="UP001141806">
    <property type="component" value="Unassembled WGS sequence"/>
</dbReference>
<protein>
    <submittedName>
        <fullName evidence="2">Uncharacterized protein</fullName>
    </submittedName>
</protein>
<reference evidence="2" key="1">
    <citation type="journal article" date="2023" name="Plant J.">
        <title>The genome of the king protea, Protea cynaroides.</title>
        <authorList>
            <person name="Chang J."/>
            <person name="Duong T.A."/>
            <person name="Schoeman C."/>
            <person name="Ma X."/>
            <person name="Roodt D."/>
            <person name="Barker N."/>
            <person name="Li Z."/>
            <person name="Van de Peer Y."/>
            <person name="Mizrachi E."/>
        </authorList>
    </citation>
    <scope>NUCLEOTIDE SEQUENCE</scope>
    <source>
        <tissue evidence="2">Young leaves</tissue>
    </source>
</reference>
<accession>A0A9Q0KZD1</accession>
<proteinExistence type="predicted"/>
<keyword evidence="3" id="KW-1185">Reference proteome</keyword>
<gene>
    <name evidence="2" type="ORF">NE237_010210</name>
</gene>
<feature type="compositionally biased region" description="Basic and acidic residues" evidence="1">
    <location>
        <begin position="9"/>
        <end position="21"/>
    </location>
</feature>